<proteinExistence type="predicted"/>
<dbReference type="OrthoDB" id="975117at2"/>
<reference evidence="2 3" key="1">
    <citation type="submission" date="2016-10" db="EMBL/GenBank/DDBJ databases">
        <authorList>
            <person name="de Groot N.N."/>
        </authorList>
    </citation>
    <scope>NUCLEOTIDE SEQUENCE [LARGE SCALE GENOMIC DNA]</scope>
    <source>
        <strain evidence="2 3">DSM 23031</strain>
    </source>
</reference>
<protein>
    <recommendedName>
        <fullName evidence="1">SusE outer membrane protein domain-containing protein</fullName>
    </recommendedName>
</protein>
<organism evidence="2 3">
    <name type="scientific">Chryseobacterium culicis</name>
    <dbReference type="NCBI Taxonomy" id="680127"/>
    <lineage>
        <taxon>Bacteria</taxon>
        <taxon>Pseudomonadati</taxon>
        <taxon>Bacteroidota</taxon>
        <taxon>Flavobacteriia</taxon>
        <taxon>Flavobacteriales</taxon>
        <taxon>Weeksellaceae</taxon>
        <taxon>Chryseobacterium group</taxon>
        <taxon>Chryseobacterium</taxon>
    </lineage>
</organism>
<dbReference type="EMBL" id="FNWQ01000007">
    <property type="protein sequence ID" value="SEH44577.1"/>
    <property type="molecule type" value="Genomic_DNA"/>
</dbReference>
<dbReference type="PROSITE" id="PS51257">
    <property type="entry name" value="PROKAR_LIPOPROTEIN"/>
    <property type="match status" value="1"/>
</dbReference>
<name>A0A1H6IEB4_CHRCI</name>
<dbReference type="AlphaFoldDB" id="A0A1H6IEB4"/>
<evidence type="ECO:0000313" key="3">
    <source>
        <dbReference type="Proteomes" id="UP000198561"/>
    </source>
</evidence>
<dbReference type="Proteomes" id="UP000198561">
    <property type="component" value="Unassembled WGS sequence"/>
</dbReference>
<dbReference type="RefSeq" id="WP_089695476.1">
    <property type="nucleotide sequence ID" value="NZ_FNWQ01000007.1"/>
</dbReference>
<accession>A0A1H6IEB4</accession>
<gene>
    <name evidence="2" type="ORF">SAMN05421593_4191</name>
</gene>
<dbReference type="CDD" id="cd12967">
    <property type="entry name" value="CBM_SusE-F_like_u1"/>
    <property type="match status" value="1"/>
</dbReference>
<feature type="domain" description="SusE outer membrane protein" evidence="1">
    <location>
        <begin position="22"/>
        <end position="128"/>
    </location>
</feature>
<dbReference type="STRING" id="680127.SAMN05421593_4191"/>
<sequence length="372" mass="39963">MKNLFKILALVFTGLIVFSCEKDEDQAVITETSAGKLSADKSAIVLNELNANVAVITFNWTKPTYNISVVSSQQLEFGIKGDNFKKSASVDFSNDMTSGPVTNAAMNAAMFSIGAVPDVVNDIEVRLKTSVGSAAFYSNVVAIKVTPYTPNPDLVYPKINVPGSYAGAAGYANWTPANSPNLFSPGKNDEYRGFIWINTVAGAEDGKYKFAINQDWPGNKGDDGSNSGKLKADGDNIKAPAAGTYYIKVNWAANTYSSVIANFGVIGDATPTGWGSDTDFVYNPATKTFVINSIALSTTGVFKFRANDDWAMKFQPKDADQTLVSGTAVQSYLSSENTVTGDPGYKVSEAGNYKIELDLHNSAYYKLKITKL</sequence>
<evidence type="ECO:0000259" key="1">
    <source>
        <dbReference type="Pfam" id="PF14292"/>
    </source>
</evidence>
<dbReference type="InterPro" id="IPR025970">
    <property type="entry name" value="SusE"/>
</dbReference>
<evidence type="ECO:0000313" key="2">
    <source>
        <dbReference type="EMBL" id="SEH44577.1"/>
    </source>
</evidence>
<dbReference type="Pfam" id="PF14292">
    <property type="entry name" value="SusE"/>
    <property type="match status" value="1"/>
</dbReference>
<dbReference type="Gene3D" id="2.60.40.3620">
    <property type="match status" value="2"/>
</dbReference>